<dbReference type="InterPro" id="IPR045336">
    <property type="entry name" value="MmgE_PrpD_N"/>
</dbReference>
<dbReference type="STRING" id="540747.SAMN04488031_10820"/>
<dbReference type="Proteomes" id="UP000051401">
    <property type="component" value="Unassembled WGS sequence"/>
</dbReference>
<organism evidence="4 6">
    <name type="scientific">Roseovarius indicus</name>
    <dbReference type="NCBI Taxonomy" id="540747"/>
    <lineage>
        <taxon>Bacteria</taxon>
        <taxon>Pseudomonadati</taxon>
        <taxon>Pseudomonadota</taxon>
        <taxon>Alphaproteobacteria</taxon>
        <taxon>Rhodobacterales</taxon>
        <taxon>Roseobacteraceae</taxon>
        <taxon>Roseovarius</taxon>
    </lineage>
</organism>
<gene>
    <name evidence="5" type="ORF">RIdsm_03576</name>
    <name evidence="4" type="ORF">XM52_14980</name>
</gene>
<dbReference type="InterPro" id="IPR036148">
    <property type="entry name" value="MmgE/PrpD_sf"/>
</dbReference>
<dbReference type="EMBL" id="CP031598">
    <property type="protein sequence ID" value="QEW27756.1"/>
    <property type="molecule type" value="Genomic_DNA"/>
</dbReference>
<evidence type="ECO:0000313" key="7">
    <source>
        <dbReference type="Proteomes" id="UP000325785"/>
    </source>
</evidence>
<dbReference type="PATRIC" id="fig|540747.5.peg.6079"/>
<evidence type="ECO:0000259" key="2">
    <source>
        <dbReference type="Pfam" id="PF03972"/>
    </source>
</evidence>
<feature type="domain" description="MmgE/PrpD C-terminal" evidence="3">
    <location>
        <begin position="264"/>
        <end position="410"/>
    </location>
</feature>
<dbReference type="InterPro" id="IPR005656">
    <property type="entry name" value="MmgE_PrpD"/>
</dbReference>
<feature type="domain" description="MmgE/PrpD N-terminal" evidence="2">
    <location>
        <begin position="15"/>
        <end position="241"/>
    </location>
</feature>
<dbReference type="Pfam" id="PF03972">
    <property type="entry name" value="MmgE_PrpD_N"/>
    <property type="match status" value="1"/>
</dbReference>
<keyword evidence="6" id="KW-1185">Reference proteome</keyword>
<evidence type="ECO:0000313" key="6">
    <source>
        <dbReference type="Proteomes" id="UP000051401"/>
    </source>
</evidence>
<dbReference type="PANTHER" id="PTHR16943">
    <property type="entry name" value="2-METHYLCITRATE DEHYDRATASE-RELATED"/>
    <property type="match status" value="1"/>
</dbReference>
<name>A0A0T5P7N4_9RHOB</name>
<dbReference type="Proteomes" id="UP000325785">
    <property type="component" value="Chromosome"/>
</dbReference>
<dbReference type="GO" id="GO:0016829">
    <property type="term" value="F:lyase activity"/>
    <property type="evidence" value="ECO:0007669"/>
    <property type="project" value="InterPro"/>
</dbReference>
<dbReference type="Gene3D" id="3.30.1330.120">
    <property type="entry name" value="2-methylcitrate dehydratase PrpD"/>
    <property type="match status" value="1"/>
</dbReference>
<reference evidence="5 7" key="2">
    <citation type="submission" date="2018-08" db="EMBL/GenBank/DDBJ databases">
        <title>Genetic Globetrotter - A new plasmid hitch-hiking vast phylogenetic and geographic distances.</title>
        <authorList>
            <person name="Vollmers J."/>
            <person name="Petersen J."/>
        </authorList>
    </citation>
    <scope>NUCLEOTIDE SEQUENCE [LARGE SCALE GENOMIC DNA]</scope>
    <source>
        <strain evidence="5 7">DSM 26383</strain>
    </source>
</reference>
<accession>A0A0T5P7N4</accession>
<dbReference type="KEGG" id="rid:RIdsm_03576"/>
<comment type="similarity">
    <text evidence="1">Belongs to the PrpD family.</text>
</comment>
<sequence length="437" mass="46122">MAFIDDLAGLALLPRNQLPKHELQLARYSLLDWVTCGVAGIGEPLAEKLRQLADREGGKPVASVFGGARVPARMAALVNGATSHALDYDDTHFAHVGHLSVGIYPAALAAGEDQAASVEEVVEAFLVGAEVAIRVGVVLGSAHYNLGFHQTATAGAFGATAAAGRLYGLDKDQMRTALSLCATRASGLKSQFGTMGKPYNAGIAAANGVECAQLAGLGFTSADDGLMGVQGFVETHTPQPDPGAGWVTPPPETFLFRDNKYKLHACCHGLHAMIEALSEVRKAETLALSDIEALHLRTAPRWLRVCNNPAPRTGLEAKFSYKWLAGMTLRGDQTGSDRTYTDDICTDTELATFADKVTVEGDESLTDAQAEGALTLVDGRSLTIRHDLDAPIPEEVLAGKLRAKAEAVLGPRGVAIWNRLDQLDGMAAQALGDSLSD</sequence>
<dbReference type="Pfam" id="PF19305">
    <property type="entry name" value="MmgE_PrpD_C"/>
    <property type="match status" value="1"/>
</dbReference>
<dbReference type="EMBL" id="LAXI01000009">
    <property type="protein sequence ID" value="KRS17139.1"/>
    <property type="molecule type" value="Genomic_DNA"/>
</dbReference>
<evidence type="ECO:0000259" key="3">
    <source>
        <dbReference type="Pfam" id="PF19305"/>
    </source>
</evidence>
<dbReference type="SUPFAM" id="SSF103378">
    <property type="entry name" value="2-methylcitrate dehydratase PrpD"/>
    <property type="match status" value="1"/>
</dbReference>
<dbReference type="InterPro" id="IPR042188">
    <property type="entry name" value="MmgE/PrpD_sf_2"/>
</dbReference>
<proteinExistence type="inferred from homology"/>
<dbReference type="InterPro" id="IPR045337">
    <property type="entry name" value="MmgE_PrpD_C"/>
</dbReference>
<dbReference type="PANTHER" id="PTHR16943:SF8">
    <property type="entry name" value="2-METHYLCITRATE DEHYDRATASE"/>
    <property type="match status" value="1"/>
</dbReference>
<evidence type="ECO:0000256" key="1">
    <source>
        <dbReference type="ARBA" id="ARBA00006174"/>
    </source>
</evidence>
<dbReference type="RefSeq" id="WP_057816956.1">
    <property type="nucleotide sequence ID" value="NZ_CP031598.1"/>
</dbReference>
<protein>
    <submittedName>
        <fullName evidence="5">MmgE/PrpD family protein</fullName>
    </submittedName>
</protein>
<dbReference type="Gene3D" id="1.10.4100.10">
    <property type="entry name" value="2-methylcitrate dehydratase PrpD"/>
    <property type="match status" value="1"/>
</dbReference>
<reference evidence="4 6" key="1">
    <citation type="submission" date="2015-04" db="EMBL/GenBank/DDBJ databases">
        <title>The draft genome sequence of Roseovarius indicus B108T.</title>
        <authorList>
            <person name="Li G."/>
            <person name="Lai Q."/>
            <person name="Shao Z."/>
            <person name="Yan P."/>
        </authorList>
    </citation>
    <scope>NUCLEOTIDE SEQUENCE [LARGE SCALE GENOMIC DNA]</scope>
    <source>
        <strain evidence="4 6">B108</strain>
    </source>
</reference>
<dbReference type="InterPro" id="IPR042183">
    <property type="entry name" value="MmgE/PrpD_sf_1"/>
</dbReference>
<evidence type="ECO:0000313" key="4">
    <source>
        <dbReference type="EMBL" id="KRS17139.1"/>
    </source>
</evidence>
<dbReference type="AlphaFoldDB" id="A0A0T5P7N4"/>
<evidence type="ECO:0000313" key="5">
    <source>
        <dbReference type="EMBL" id="QEW27756.1"/>
    </source>
</evidence>